<sequence length="291" mass="32153">MVWPVFEQGLRRAQAEWFTQGVYRAGPGSNGDKIKHWQMATACAAVTARRGRTRLRNGPGPLGKLYHKSTYCNLQGTSWAPAKSFVASSPSILTMSTDHTSASVSSPKRQLQAAAKSKVKWLGPVLLTVRVATASAEIVPFPYVKGVFGTITTVLEAVEKVKKNRDVLKELCEDIAEITNIARAKLSEDPENGAGELEDRCKELDSILQDVLTAVQKMQKPQYFLKELFATTVIKDEISGYQDKIKKLLSNFMVELINSMRTGTLTQITACNGYKDTQYSRKNRSGSEGDQ</sequence>
<protein>
    <submittedName>
        <fullName evidence="1">Uncharacterized protein</fullName>
    </submittedName>
</protein>
<dbReference type="EMBL" id="JARJCW010000156">
    <property type="protein sequence ID" value="KAJ7190150.1"/>
    <property type="molecule type" value="Genomic_DNA"/>
</dbReference>
<comment type="caution">
    <text evidence="1">The sequence shown here is derived from an EMBL/GenBank/DDBJ whole genome shotgun (WGS) entry which is preliminary data.</text>
</comment>
<dbReference type="InterPro" id="IPR036537">
    <property type="entry name" value="Adaptor_Cbl_N_dom_sf"/>
</dbReference>
<evidence type="ECO:0000313" key="2">
    <source>
        <dbReference type="Proteomes" id="UP001219525"/>
    </source>
</evidence>
<dbReference type="Proteomes" id="UP001219525">
    <property type="component" value="Unassembled WGS sequence"/>
</dbReference>
<dbReference type="InterPro" id="IPR059179">
    <property type="entry name" value="MLKL-like_MCAfunc"/>
</dbReference>
<keyword evidence="2" id="KW-1185">Reference proteome</keyword>
<dbReference type="CDD" id="cd21037">
    <property type="entry name" value="MLKL_NTD"/>
    <property type="match status" value="1"/>
</dbReference>
<gene>
    <name evidence="1" type="ORF">GGX14DRAFT_606514</name>
</gene>
<dbReference type="AlphaFoldDB" id="A0AAD6ULQ2"/>
<dbReference type="Gene3D" id="1.20.930.20">
    <property type="entry name" value="Adaptor protein Cbl, N-terminal domain"/>
    <property type="match status" value="1"/>
</dbReference>
<evidence type="ECO:0000313" key="1">
    <source>
        <dbReference type="EMBL" id="KAJ7190150.1"/>
    </source>
</evidence>
<proteinExistence type="predicted"/>
<name>A0AAD6ULQ2_9AGAR</name>
<dbReference type="GO" id="GO:0007166">
    <property type="term" value="P:cell surface receptor signaling pathway"/>
    <property type="evidence" value="ECO:0007669"/>
    <property type="project" value="InterPro"/>
</dbReference>
<reference evidence="1" key="1">
    <citation type="submission" date="2023-03" db="EMBL/GenBank/DDBJ databases">
        <title>Massive genome expansion in bonnet fungi (Mycena s.s.) driven by repeated elements and novel gene families across ecological guilds.</title>
        <authorList>
            <consortium name="Lawrence Berkeley National Laboratory"/>
            <person name="Harder C.B."/>
            <person name="Miyauchi S."/>
            <person name="Viragh M."/>
            <person name="Kuo A."/>
            <person name="Thoen E."/>
            <person name="Andreopoulos B."/>
            <person name="Lu D."/>
            <person name="Skrede I."/>
            <person name="Drula E."/>
            <person name="Henrissat B."/>
            <person name="Morin E."/>
            <person name="Kohler A."/>
            <person name="Barry K."/>
            <person name="LaButti K."/>
            <person name="Morin E."/>
            <person name="Salamov A."/>
            <person name="Lipzen A."/>
            <person name="Mereny Z."/>
            <person name="Hegedus B."/>
            <person name="Baldrian P."/>
            <person name="Stursova M."/>
            <person name="Weitz H."/>
            <person name="Taylor A."/>
            <person name="Grigoriev I.V."/>
            <person name="Nagy L.G."/>
            <person name="Martin F."/>
            <person name="Kauserud H."/>
        </authorList>
    </citation>
    <scope>NUCLEOTIDE SEQUENCE</scope>
    <source>
        <strain evidence="1">9144</strain>
    </source>
</reference>
<accession>A0AAD6ULQ2</accession>
<organism evidence="1 2">
    <name type="scientific">Mycena pura</name>
    <dbReference type="NCBI Taxonomy" id="153505"/>
    <lineage>
        <taxon>Eukaryota</taxon>
        <taxon>Fungi</taxon>
        <taxon>Dikarya</taxon>
        <taxon>Basidiomycota</taxon>
        <taxon>Agaricomycotina</taxon>
        <taxon>Agaricomycetes</taxon>
        <taxon>Agaricomycetidae</taxon>
        <taxon>Agaricales</taxon>
        <taxon>Marasmiineae</taxon>
        <taxon>Mycenaceae</taxon>
        <taxon>Mycena</taxon>
    </lineage>
</organism>